<name>A0AAW3SUX6_9GAMM</name>
<comment type="caution">
    <text evidence="1">The sequence shown here is derived from an EMBL/GenBank/DDBJ whole genome shotgun (WGS) entry which is preliminary data.</text>
</comment>
<organism evidence="1 2">
    <name type="scientific">Pectobacterium aroidearum</name>
    <dbReference type="NCBI Taxonomy" id="1201031"/>
    <lineage>
        <taxon>Bacteria</taxon>
        <taxon>Pseudomonadati</taxon>
        <taxon>Pseudomonadota</taxon>
        <taxon>Gammaproteobacteria</taxon>
        <taxon>Enterobacterales</taxon>
        <taxon>Pectobacteriaceae</taxon>
        <taxon>Pectobacterium</taxon>
    </lineage>
</organism>
<evidence type="ECO:0008006" key="3">
    <source>
        <dbReference type="Google" id="ProtNLM"/>
    </source>
</evidence>
<protein>
    <recommendedName>
        <fullName evidence="3">Restriction endonuclease</fullName>
    </recommendedName>
</protein>
<gene>
    <name evidence="1" type="ORF">H2Y57_09535</name>
</gene>
<accession>A0AAW3SUX6</accession>
<dbReference type="Proteomes" id="UP000557749">
    <property type="component" value="Unassembled WGS sequence"/>
</dbReference>
<dbReference type="AlphaFoldDB" id="A0AAW3SUX6"/>
<dbReference type="RefSeq" id="WP_181845097.1">
    <property type="nucleotide sequence ID" value="NZ_JACERJ010000004.1"/>
</dbReference>
<proteinExistence type="predicted"/>
<reference evidence="1 2" key="1">
    <citation type="submission" date="2020-07" db="EMBL/GenBank/DDBJ databases">
        <title>Characterization of Pectobacterium aroidearum strains causing soft rot on Amorphophallus konjac.</title>
        <authorList>
            <person name="Xie H."/>
        </authorList>
    </citation>
    <scope>NUCLEOTIDE SEQUENCE [LARGE SCALE GENOMIC DNA]</scope>
    <source>
        <strain evidence="1 2">MY7</strain>
    </source>
</reference>
<dbReference type="EMBL" id="JACERJ010000004">
    <property type="protein sequence ID" value="MBA5203925.1"/>
    <property type="molecule type" value="Genomic_DNA"/>
</dbReference>
<evidence type="ECO:0000313" key="1">
    <source>
        <dbReference type="EMBL" id="MBA5203925.1"/>
    </source>
</evidence>
<evidence type="ECO:0000313" key="2">
    <source>
        <dbReference type="Proteomes" id="UP000557749"/>
    </source>
</evidence>
<sequence>MNEQLFRFIDSNKFIKYLDKMGIETDLIIQMFENDFNNEVFELFVNKSEELLSPNICIEETLFRAVCKYLNDKAYEGFSFENDGRLDVKSIISHSKSLIQRPEISTPTETIKGFKEPSSEQDFVRIARFEKKLSLKEYGRQPQTNITVLFEGLLPGKIDIHPLPSKFSSYHIWRGSFYRGLPVIQGMCGRINSLEPAHILWMNSELLKILKLRVDNYKNGLRAINENNEVVLEFRQWKDKLIGNGSYFVGTSSNIAKLEGCDLILRADYYAKLEVLIPSLAFYSYVIKS</sequence>